<organism evidence="2 3">
    <name type="scientific">Porites evermanni</name>
    <dbReference type="NCBI Taxonomy" id="104178"/>
    <lineage>
        <taxon>Eukaryota</taxon>
        <taxon>Metazoa</taxon>
        <taxon>Cnidaria</taxon>
        <taxon>Anthozoa</taxon>
        <taxon>Hexacorallia</taxon>
        <taxon>Scleractinia</taxon>
        <taxon>Fungiina</taxon>
        <taxon>Poritidae</taxon>
        <taxon>Porites</taxon>
    </lineage>
</organism>
<evidence type="ECO:0000256" key="1">
    <source>
        <dbReference type="SAM" id="MobiDB-lite"/>
    </source>
</evidence>
<dbReference type="EMBL" id="CALNXI010006763">
    <property type="protein sequence ID" value="CAH3199177.1"/>
    <property type="molecule type" value="Genomic_DNA"/>
</dbReference>
<name>A0ABN8T4F4_9CNID</name>
<evidence type="ECO:0000313" key="3">
    <source>
        <dbReference type="Proteomes" id="UP001159427"/>
    </source>
</evidence>
<feature type="region of interest" description="Disordered" evidence="1">
    <location>
        <begin position="100"/>
        <end position="121"/>
    </location>
</feature>
<accession>A0ABN8T4F4</accession>
<sequence length="214" mass="23596">MVEKLARTRAKRGGNRSVVTKLSNEANDLLEVEPINKQRLEFIAASLNEKLNLVKTFDEEIIENCAVEEIEAEIKESDEINSRVMDLLRLINEATTPKDNNAGISTVPTTNVSETTSSGLNANETAPSGLESLGVSSNQYGSLLIPVIMSKLPHEIRVQVARNTALEVWDTSELLEVVRQEVEAREISEGVKTNVNLEKVNPKPQRKPTANAHV</sequence>
<evidence type="ECO:0000313" key="2">
    <source>
        <dbReference type="EMBL" id="CAH3199177.1"/>
    </source>
</evidence>
<protein>
    <submittedName>
        <fullName evidence="2">Uncharacterized protein</fullName>
    </submittedName>
</protein>
<proteinExistence type="predicted"/>
<keyword evidence="3" id="KW-1185">Reference proteome</keyword>
<gene>
    <name evidence="2" type="ORF">PEVE_00038962</name>
</gene>
<comment type="caution">
    <text evidence="2">The sequence shown here is derived from an EMBL/GenBank/DDBJ whole genome shotgun (WGS) entry which is preliminary data.</text>
</comment>
<reference evidence="2 3" key="1">
    <citation type="submission" date="2022-05" db="EMBL/GenBank/DDBJ databases">
        <authorList>
            <consortium name="Genoscope - CEA"/>
            <person name="William W."/>
        </authorList>
    </citation>
    <scope>NUCLEOTIDE SEQUENCE [LARGE SCALE GENOMIC DNA]</scope>
</reference>
<dbReference type="Proteomes" id="UP001159427">
    <property type="component" value="Unassembled WGS sequence"/>
</dbReference>